<dbReference type="SUPFAM" id="SSF161098">
    <property type="entry name" value="MetI-like"/>
    <property type="match status" value="1"/>
</dbReference>
<comment type="subcellular location">
    <subcellularLocation>
        <location evidence="1 7">Cell membrane</location>
        <topology evidence="1 7">Multi-pass membrane protein</topology>
    </subcellularLocation>
</comment>
<dbReference type="InterPro" id="IPR051393">
    <property type="entry name" value="ABC_transporter_permease"/>
</dbReference>
<dbReference type="InterPro" id="IPR000515">
    <property type="entry name" value="MetI-like"/>
</dbReference>
<keyword evidence="4 7" id="KW-0812">Transmembrane</keyword>
<dbReference type="RefSeq" id="WP_344596212.1">
    <property type="nucleotide sequence ID" value="NZ_BAAARW010000037.1"/>
</dbReference>
<reference evidence="9 10" key="1">
    <citation type="journal article" date="2019" name="Int. J. Syst. Evol. Microbiol.">
        <title>The Global Catalogue of Microorganisms (GCM) 10K type strain sequencing project: providing services to taxonomists for standard genome sequencing and annotation.</title>
        <authorList>
            <consortium name="The Broad Institute Genomics Platform"/>
            <consortium name="The Broad Institute Genome Sequencing Center for Infectious Disease"/>
            <person name="Wu L."/>
            <person name="Ma J."/>
        </authorList>
    </citation>
    <scope>NUCLEOTIDE SEQUENCE [LARGE SCALE GENOMIC DNA]</scope>
    <source>
        <strain evidence="9 10">JCM 3325</strain>
    </source>
</reference>
<name>A0ABN3K4Q1_9ACTN</name>
<sequence length="291" mass="30791">MTERPGALWAAPAIVYFAAFAVAPMVLVGYLSFTTWNGLGTPQWAGTANWARLADDATLPGSLRLSLILTVAAWCVQTPISLLLGVWAAGRGRGRAALSAVFFVPLLLSNAAVALLWQALLDPNFGLADLVGPLLAARDGNILGEPSRALAAVVLVVSWQFVPYHALLYQAATRQIPAALYDAAAIDGAGRVRQFLSITLPQLRHTVVSSTVMILVGSFTYFETILLMTGGGPGTSTRVLPLHMYLTGFSGFEMGYAGVLAVLLVAVGTTLSVVIVRATGYSRMRSTREGL</sequence>
<proteinExistence type="inferred from homology"/>
<evidence type="ECO:0000313" key="10">
    <source>
        <dbReference type="Proteomes" id="UP001501231"/>
    </source>
</evidence>
<organism evidence="9 10">
    <name type="scientific">Actinomadura vinacea</name>
    <dbReference type="NCBI Taxonomy" id="115336"/>
    <lineage>
        <taxon>Bacteria</taxon>
        <taxon>Bacillati</taxon>
        <taxon>Actinomycetota</taxon>
        <taxon>Actinomycetes</taxon>
        <taxon>Streptosporangiales</taxon>
        <taxon>Thermomonosporaceae</taxon>
        <taxon>Actinomadura</taxon>
    </lineage>
</organism>
<evidence type="ECO:0000256" key="6">
    <source>
        <dbReference type="ARBA" id="ARBA00023136"/>
    </source>
</evidence>
<dbReference type="PANTHER" id="PTHR30193">
    <property type="entry name" value="ABC TRANSPORTER PERMEASE PROTEIN"/>
    <property type="match status" value="1"/>
</dbReference>
<keyword evidence="5 7" id="KW-1133">Transmembrane helix</keyword>
<feature type="transmembrane region" description="Helical" evidence="7">
    <location>
        <begin position="7"/>
        <end position="33"/>
    </location>
</feature>
<dbReference type="EMBL" id="BAAARW010000037">
    <property type="protein sequence ID" value="GAA2449422.1"/>
    <property type="molecule type" value="Genomic_DNA"/>
</dbReference>
<dbReference type="PROSITE" id="PS50928">
    <property type="entry name" value="ABC_TM1"/>
    <property type="match status" value="1"/>
</dbReference>
<feature type="transmembrane region" description="Helical" evidence="7">
    <location>
        <begin position="254"/>
        <end position="276"/>
    </location>
</feature>
<dbReference type="InterPro" id="IPR035906">
    <property type="entry name" value="MetI-like_sf"/>
</dbReference>
<comment type="similarity">
    <text evidence="7">Belongs to the binding-protein-dependent transport system permease family.</text>
</comment>
<evidence type="ECO:0000259" key="8">
    <source>
        <dbReference type="PROSITE" id="PS50928"/>
    </source>
</evidence>
<evidence type="ECO:0000256" key="3">
    <source>
        <dbReference type="ARBA" id="ARBA00022475"/>
    </source>
</evidence>
<protein>
    <submittedName>
        <fullName evidence="9">Sugar ABC transporter permease</fullName>
    </submittedName>
</protein>
<evidence type="ECO:0000256" key="2">
    <source>
        <dbReference type="ARBA" id="ARBA00022448"/>
    </source>
</evidence>
<feature type="transmembrane region" description="Helical" evidence="7">
    <location>
        <begin position="212"/>
        <end position="234"/>
    </location>
</feature>
<dbReference type="Gene3D" id="1.10.3720.10">
    <property type="entry name" value="MetI-like"/>
    <property type="match status" value="1"/>
</dbReference>
<dbReference type="Pfam" id="PF00528">
    <property type="entry name" value="BPD_transp_1"/>
    <property type="match status" value="1"/>
</dbReference>
<accession>A0ABN3K4Q1</accession>
<dbReference type="Proteomes" id="UP001501231">
    <property type="component" value="Unassembled WGS sequence"/>
</dbReference>
<evidence type="ECO:0000256" key="4">
    <source>
        <dbReference type="ARBA" id="ARBA00022692"/>
    </source>
</evidence>
<dbReference type="CDD" id="cd06261">
    <property type="entry name" value="TM_PBP2"/>
    <property type="match status" value="1"/>
</dbReference>
<feature type="transmembrane region" description="Helical" evidence="7">
    <location>
        <begin position="149"/>
        <end position="169"/>
    </location>
</feature>
<feature type="transmembrane region" description="Helical" evidence="7">
    <location>
        <begin position="65"/>
        <end position="89"/>
    </location>
</feature>
<evidence type="ECO:0000256" key="1">
    <source>
        <dbReference type="ARBA" id="ARBA00004651"/>
    </source>
</evidence>
<keyword evidence="6 7" id="KW-0472">Membrane</keyword>
<feature type="transmembrane region" description="Helical" evidence="7">
    <location>
        <begin position="96"/>
        <end position="120"/>
    </location>
</feature>
<keyword evidence="2 7" id="KW-0813">Transport</keyword>
<evidence type="ECO:0000313" key="9">
    <source>
        <dbReference type="EMBL" id="GAA2449422.1"/>
    </source>
</evidence>
<gene>
    <name evidence="9" type="ORF">GCM10010191_78810</name>
</gene>
<feature type="domain" description="ABC transmembrane type-1" evidence="8">
    <location>
        <begin position="63"/>
        <end position="275"/>
    </location>
</feature>
<keyword evidence="3" id="KW-1003">Cell membrane</keyword>
<evidence type="ECO:0000256" key="7">
    <source>
        <dbReference type="RuleBase" id="RU363032"/>
    </source>
</evidence>
<keyword evidence="10" id="KW-1185">Reference proteome</keyword>
<dbReference type="PANTHER" id="PTHR30193:SF37">
    <property type="entry name" value="INNER MEMBRANE ABC TRANSPORTER PERMEASE PROTEIN YCJO"/>
    <property type="match status" value="1"/>
</dbReference>
<comment type="caution">
    <text evidence="9">The sequence shown here is derived from an EMBL/GenBank/DDBJ whole genome shotgun (WGS) entry which is preliminary data.</text>
</comment>
<evidence type="ECO:0000256" key="5">
    <source>
        <dbReference type="ARBA" id="ARBA00022989"/>
    </source>
</evidence>